<accession>H8L3K9</accession>
<feature type="domain" description="NAD-dependent epimerase/dehydratase" evidence="1">
    <location>
        <begin position="11"/>
        <end position="181"/>
    </location>
</feature>
<organism evidence="2 3">
    <name type="scientific">Frateuria aurantia (strain ATCC 33424 / DSM 6220 / KCTC 2777 / LMG 1558 / NBRC 3245 / NCIMB 13370)</name>
    <name type="common">Acetobacter aurantius</name>
    <dbReference type="NCBI Taxonomy" id="767434"/>
    <lineage>
        <taxon>Bacteria</taxon>
        <taxon>Pseudomonadati</taxon>
        <taxon>Pseudomonadota</taxon>
        <taxon>Gammaproteobacteria</taxon>
        <taxon>Lysobacterales</taxon>
        <taxon>Rhodanobacteraceae</taxon>
        <taxon>Frateuria</taxon>
    </lineage>
</organism>
<dbReference type="SUPFAM" id="SSF51735">
    <property type="entry name" value="NAD(P)-binding Rossmann-fold domains"/>
    <property type="match status" value="1"/>
</dbReference>
<dbReference type="Pfam" id="PF01370">
    <property type="entry name" value="Epimerase"/>
    <property type="match status" value="1"/>
</dbReference>
<dbReference type="GO" id="GO:0005737">
    <property type="term" value="C:cytoplasm"/>
    <property type="evidence" value="ECO:0007669"/>
    <property type="project" value="TreeGrafter"/>
</dbReference>
<dbReference type="EMBL" id="CP003350">
    <property type="protein sequence ID" value="AFC87378.1"/>
    <property type="molecule type" value="Genomic_DNA"/>
</dbReference>
<dbReference type="Gene3D" id="3.40.50.720">
    <property type="entry name" value="NAD(P)-binding Rossmann-like Domain"/>
    <property type="match status" value="1"/>
</dbReference>
<dbReference type="RefSeq" id="WP_014404381.1">
    <property type="nucleotide sequence ID" value="NC_017033.1"/>
</dbReference>
<dbReference type="Proteomes" id="UP000005234">
    <property type="component" value="Chromosome"/>
</dbReference>
<dbReference type="PANTHER" id="PTHR48079:SF6">
    <property type="entry name" value="NAD(P)-BINDING DOMAIN-CONTAINING PROTEIN-RELATED"/>
    <property type="match status" value="1"/>
</dbReference>
<evidence type="ECO:0000313" key="3">
    <source>
        <dbReference type="Proteomes" id="UP000005234"/>
    </source>
</evidence>
<dbReference type="GO" id="GO:0004029">
    <property type="term" value="F:aldehyde dehydrogenase (NAD+) activity"/>
    <property type="evidence" value="ECO:0007669"/>
    <property type="project" value="TreeGrafter"/>
</dbReference>
<protein>
    <submittedName>
        <fullName evidence="2">Nucleoside-diphosphate-sugar epimerase</fullName>
    </submittedName>
</protein>
<evidence type="ECO:0000259" key="1">
    <source>
        <dbReference type="Pfam" id="PF01370"/>
    </source>
</evidence>
<proteinExistence type="predicted"/>
<dbReference type="OrthoDB" id="112777at2"/>
<dbReference type="InterPro" id="IPR051783">
    <property type="entry name" value="NAD(P)-dependent_oxidoreduct"/>
</dbReference>
<name>H8L3K9_FRAAD</name>
<sequence>MPAQTATAGRALVLGARGGIGSEIVWQLRQAGWQVRALCRSPAMPGTDASDIDWRQGDALRPDDVMKAAIDCTLIVHAVNPPAYRRWQRQVLPMIDHSIAAARASGATILLPGTVYNFGPESFPLLAEQTPQHPHTPFGAIREALERRLQAAADDGVRSIILRCGDFFGPQAGNNWFSQGLIKPGKPVRTILTPGAPGIGHSWAYLPDVAATMMALLRIRAELPAFARFHMAGHWDPDGRRMTESIRHIAMQYGPAPHIRRFPWPLLGLLAPFNETLRNTRRMRYLWRQPLQLDNRLLRQTLGQEPHTPWDIAVEASLRGQGCLPPEQRG</sequence>
<evidence type="ECO:0000313" key="2">
    <source>
        <dbReference type="EMBL" id="AFC87378.1"/>
    </source>
</evidence>
<dbReference type="STRING" id="767434.Fraau_3050"/>
<dbReference type="InterPro" id="IPR001509">
    <property type="entry name" value="Epimerase_deHydtase"/>
</dbReference>
<dbReference type="PANTHER" id="PTHR48079">
    <property type="entry name" value="PROTEIN YEEZ"/>
    <property type="match status" value="1"/>
</dbReference>
<dbReference type="AlphaFoldDB" id="H8L3K9"/>
<dbReference type="InterPro" id="IPR036291">
    <property type="entry name" value="NAD(P)-bd_dom_sf"/>
</dbReference>
<dbReference type="eggNOG" id="COG0451">
    <property type="taxonomic scope" value="Bacteria"/>
</dbReference>
<dbReference type="HOGENOM" id="CLU_049717_0_0_6"/>
<dbReference type="KEGG" id="fau:Fraau_3050"/>
<gene>
    <name evidence="2" type="ordered locus">Fraau_3050</name>
</gene>
<keyword evidence="3" id="KW-1185">Reference proteome</keyword>
<reference evidence="2" key="1">
    <citation type="submission" date="2012-02" db="EMBL/GenBank/DDBJ databases">
        <title>The complete genome of Frateuria aurantia DSM 6220.</title>
        <authorList>
            <consortium name="US DOE Joint Genome Institute (JGI-PGF)"/>
            <person name="Lucas S."/>
            <person name="Copeland A."/>
            <person name="Lapidus A."/>
            <person name="Glavina del Rio T."/>
            <person name="Dalin E."/>
            <person name="Tice H."/>
            <person name="Bruce D."/>
            <person name="Goodwin L."/>
            <person name="Pitluck S."/>
            <person name="Peters L."/>
            <person name="Ovchinnikova G."/>
            <person name="Teshima H."/>
            <person name="Kyrpides N."/>
            <person name="Mavromatis K."/>
            <person name="Ivanova N."/>
            <person name="Brettin T."/>
            <person name="Detter J.C."/>
            <person name="Han C."/>
            <person name="Larimer F."/>
            <person name="Land M."/>
            <person name="Hauser L."/>
            <person name="Markowitz V."/>
            <person name="Cheng J.-F."/>
            <person name="Hugenholtz P."/>
            <person name="Woyke T."/>
            <person name="Wu D."/>
            <person name="Brambilla E."/>
            <person name="Klenk H.-P."/>
            <person name="Eisen J.A."/>
        </authorList>
    </citation>
    <scope>NUCLEOTIDE SEQUENCE</scope>
    <source>
        <strain evidence="2">DSM 6220</strain>
    </source>
</reference>